<proteinExistence type="predicted"/>
<dbReference type="EMBL" id="JAPFFF010000028">
    <property type="protein sequence ID" value="KAK8847067.1"/>
    <property type="molecule type" value="Genomic_DNA"/>
</dbReference>
<sequence>MNNDADRYRNGNFDFNNEEMLNLADNRKSRCMKEDCEFLHFPKLWGDRLVKHRASVEEDFNSNVKKMIELYNSAQNSDNLGKHSRMLLREGLISKVTLTLRSTMRKLFRVPRSNKKRVYRARSLELPIQLRPATKFADGIELENFPTETISTNVN</sequence>
<evidence type="ECO:0000313" key="1">
    <source>
        <dbReference type="EMBL" id="KAK8847067.1"/>
    </source>
</evidence>
<name>A0ABR2HIZ7_9EUKA</name>
<organism evidence="1 2">
    <name type="scientific">Tritrichomonas musculus</name>
    <dbReference type="NCBI Taxonomy" id="1915356"/>
    <lineage>
        <taxon>Eukaryota</taxon>
        <taxon>Metamonada</taxon>
        <taxon>Parabasalia</taxon>
        <taxon>Tritrichomonadida</taxon>
        <taxon>Tritrichomonadidae</taxon>
        <taxon>Tritrichomonas</taxon>
    </lineage>
</organism>
<evidence type="ECO:0000313" key="2">
    <source>
        <dbReference type="Proteomes" id="UP001470230"/>
    </source>
</evidence>
<protein>
    <submittedName>
        <fullName evidence="1">Uncharacterized protein</fullName>
    </submittedName>
</protein>
<keyword evidence="2" id="KW-1185">Reference proteome</keyword>
<accession>A0ABR2HIZ7</accession>
<comment type="caution">
    <text evidence="1">The sequence shown here is derived from an EMBL/GenBank/DDBJ whole genome shotgun (WGS) entry which is preliminary data.</text>
</comment>
<gene>
    <name evidence="1" type="ORF">M9Y10_019644</name>
</gene>
<dbReference type="Proteomes" id="UP001470230">
    <property type="component" value="Unassembled WGS sequence"/>
</dbReference>
<reference evidence="1 2" key="1">
    <citation type="submission" date="2024-04" db="EMBL/GenBank/DDBJ databases">
        <title>Tritrichomonas musculus Genome.</title>
        <authorList>
            <person name="Alves-Ferreira E."/>
            <person name="Grigg M."/>
            <person name="Lorenzi H."/>
            <person name="Galac M."/>
        </authorList>
    </citation>
    <scope>NUCLEOTIDE SEQUENCE [LARGE SCALE GENOMIC DNA]</scope>
    <source>
        <strain evidence="1 2">EAF2021</strain>
    </source>
</reference>